<dbReference type="SUPFAM" id="SSF54427">
    <property type="entry name" value="NTF2-like"/>
    <property type="match status" value="1"/>
</dbReference>
<sequence>MSSLKSFPIEDSKKKIRDELDKLKAKGLTEPIRSHLHDVDCTWRYGSKPDYTIADYEFITGKTQNHSEGSLEKIVEDLVKTWEMESSHKSEVNEWKTIEQEDGVYHLSANNWKSYDKKEAIIAGNYNVLMHGCPKSIWDTESYSFEDSHHLIRNSFKAFPWEVLKVLSPPPTVTFTWRHWGKFTGNYKGNEGKGELLEMFGFAIARVSPDLKIEDIKIFYDPDSFIQALEGKTDAKELSCAKKLIGDVSCPFISKS</sequence>
<dbReference type="PANTHER" id="PTHR31723">
    <property type="entry name" value="PATHOGENESIS-RELATED FAMILY PROTEIN"/>
    <property type="match status" value="1"/>
</dbReference>
<gene>
    <name evidence="1" type="ORF">LOD99_10005</name>
</gene>
<evidence type="ECO:0000313" key="1">
    <source>
        <dbReference type="EMBL" id="KAI6661338.1"/>
    </source>
</evidence>
<accession>A0AAV7KJA4</accession>
<dbReference type="EMBL" id="JAKMXF010000014">
    <property type="protein sequence ID" value="KAI6661338.1"/>
    <property type="molecule type" value="Genomic_DNA"/>
</dbReference>
<evidence type="ECO:0008006" key="3">
    <source>
        <dbReference type="Google" id="ProtNLM"/>
    </source>
</evidence>
<organism evidence="1 2">
    <name type="scientific">Oopsacas minuta</name>
    <dbReference type="NCBI Taxonomy" id="111878"/>
    <lineage>
        <taxon>Eukaryota</taxon>
        <taxon>Metazoa</taxon>
        <taxon>Porifera</taxon>
        <taxon>Hexactinellida</taxon>
        <taxon>Hexasterophora</taxon>
        <taxon>Lyssacinosida</taxon>
        <taxon>Leucopsacidae</taxon>
        <taxon>Oopsacas</taxon>
    </lineage>
</organism>
<comment type="caution">
    <text evidence="1">The sequence shown here is derived from an EMBL/GenBank/DDBJ whole genome shotgun (WGS) entry which is preliminary data.</text>
</comment>
<keyword evidence="2" id="KW-1185">Reference proteome</keyword>
<name>A0AAV7KJA4_9METZ</name>
<proteinExistence type="predicted"/>
<protein>
    <recommendedName>
        <fullName evidence="3">Pathogen-related protein</fullName>
    </recommendedName>
</protein>
<evidence type="ECO:0000313" key="2">
    <source>
        <dbReference type="Proteomes" id="UP001165289"/>
    </source>
</evidence>
<dbReference type="InterPro" id="IPR032710">
    <property type="entry name" value="NTF2-like_dom_sf"/>
</dbReference>
<dbReference type="Proteomes" id="UP001165289">
    <property type="component" value="Unassembled WGS sequence"/>
</dbReference>
<reference evidence="1 2" key="1">
    <citation type="journal article" date="2023" name="BMC Biol.">
        <title>The compact genome of the sponge Oopsacas minuta (Hexactinellida) is lacking key metazoan core genes.</title>
        <authorList>
            <person name="Santini S."/>
            <person name="Schenkelaars Q."/>
            <person name="Jourda C."/>
            <person name="Duchesne M."/>
            <person name="Belahbib H."/>
            <person name="Rocher C."/>
            <person name="Selva M."/>
            <person name="Riesgo A."/>
            <person name="Vervoort M."/>
            <person name="Leys S.P."/>
            <person name="Kodjabachian L."/>
            <person name="Le Bivic A."/>
            <person name="Borchiellini C."/>
            <person name="Claverie J.M."/>
            <person name="Renard E."/>
        </authorList>
    </citation>
    <scope>NUCLEOTIDE SEQUENCE [LARGE SCALE GENOMIC DNA]</scope>
    <source>
        <strain evidence="1">SPO-2</strain>
    </source>
</reference>
<dbReference type="Gene3D" id="3.10.450.50">
    <property type="match status" value="1"/>
</dbReference>
<dbReference type="AlphaFoldDB" id="A0AAV7KJA4"/>
<dbReference type="PANTHER" id="PTHR31723:SF10">
    <property type="entry name" value="PATHOGEN-RELATED PROTEIN"/>
    <property type="match status" value="1"/>
</dbReference>
<dbReference type="InterPro" id="IPR053218">
    <property type="entry name" value="Pathogen-related_defense"/>
</dbReference>